<reference evidence="1 2" key="1">
    <citation type="submission" date="2018-06" db="EMBL/GenBank/DDBJ databases">
        <title>Genomic Encyclopedia of Type Strains, Phase III (KMG-III): the genomes of soil and plant-associated and newly described type strains.</title>
        <authorList>
            <person name="Whitman W."/>
        </authorList>
    </citation>
    <scope>NUCLEOTIDE SEQUENCE [LARGE SCALE GENOMIC DNA]</scope>
    <source>
        <strain evidence="1 2">CGMCC 4.7090</strain>
    </source>
</reference>
<gene>
    <name evidence="1" type="ORF">B0I29_111103</name>
</gene>
<protein>
    <submittedName>
        <fullName evidence="1">Uncharacterized protein</fullName>
    </submittedName>
</protein>
<dbReference type="RefSeq" id="WP_111651177.1">
    <property type="nucleotide sequence ID" value="NZ_JACHWI010000011.1"/>
</dbReference>
<name>A0A327ZG53_9ACTN</name>
<dbReference type="Proteomes" id="UP000249341">
    <property type="component" value="Unassembled WGS sequence"/>
</dbReference>
<comment type="caution">
    <text evidence="1">The sequence shown here is derived from an EMBL/GenBank/DDBJ whole genome shotgun (WGS) entry which is preliminary data.</text>
</comment>
<evidence type="ECO:0000313" key="1">
    <source>
        <dbReference type="EMBL" id="RAK34504.1"/>
    </source>
</evidence>
<proteinExistence type="predicted"/>
<evidence type="ECO:0000313" key="2">
    <source>
        <dbReference type="Proteomes" id="UP000249341"/>
    </source>
</evidence>
<accession>A0A327ZG53</accession>
<sequence length="142" mass="14544">MNPIEDEPLFERMRQSVAAAVATHANTLREASAPAVVGVLSVAALAPILAAAGGAAGVLGAGAGVVGSVGANILTNVIADAVERLRDHGDGGRELLAERIAGAFRTDEDRELRSEIISLFSGPLTAEDWSTYAPTETPHATC</sequence>
<dbReference type="AlphaFoldDB" id="A0A327ZG53"/>
<keyword evidence="2" id="KW-1185">Reference proteome</keyword>
<organism evidence="1 2">
    <name type="scientific">Actinoplanes lutulentus</name>
    <dbReference type="NCBI Taxonomy" id="1287878"/>
    <lineage>
        <taxon>Bacteria</taxon>
        <taxon>Bacillati</taxon>
        <taxon>Actinomycetota</taxon>
        <taxon>Actinomycetes</taxon>
        <taxon>Micromonosporales</taxon>
        <taxon>Micromonosporaceae</taxon>
        <taxon>Actinoplanes</taxon>
    </lineage>
</organism>
<dbReference type="EMBL" id="QLMJ01000011">
    <property type="protein sequence ID" value="RAK34504.1"/>
    <property type="molecule type" value="Genomic_DNA"/>
</dbReference>